<evidence type="ECO:0000256" key="1">
    <source>
        <dbReference type="SAM" id="MobiDB-lite"/>
    </source>
</evidence>
<protein>
    <submittedName>
        <fullName evidence="2">Uncharacterized protein</fullName>
    </submittedName>
</protein>
<feature type="region of interest" description="Disordered" evidence="1">
    <location>
        <begin position="21"/>
        <end position="58"/>
    </location>
</feature>
<organism evidence="2 3">
    <name type="scientific">Vagococcus carniphilus</name>
    <dbReference type="NCBI Taxonomy" id="218144"/>
    <lineage>
        <taxon>Bacteria</taxon>
        <taxon>Bacillati</taxon>
        <taxon>Bacillota</taxon>
        <taxon>Bacilli</taxon>
        <taxon>Lactobacillales</taxon>
        <taxon>Enterococcaceae</taxon>
        <taxon>Vagococcus</taxon>
    </lineage>
</organism>
<name>A0AAW8U6L9_9ENTE</name>
<comment type="caution">
    <text evidence="2">The sequence shown here is derived from an EMBL/GenBank/DDBJ whole genome shotgun (WGS) entry which is preliminary data.</text>
</comment>
<dbReference type="RefSeq" id="WP_311867417.1">
    <property type="nucleotide sequence ID" value="NZ_JARQBZ010000042.1"/>
</dbReference>
<dbReference type="Proteomes" id="UP001268577">
    <property type="component" value="Unassembled WGS sequence"/>
</dbReference>
<feature type="compositionally biased region" description="Basic residues" evidence="1">
    <location>
        <begin position="26"/>
        <end position="38"/>
    </location>
</feature>
<gene>
    <name evidence="2" type="ORF">P7H70_14220</name>
</gene>
<dbReference type="AlphaFoldDB" id="A0AAW8U6L9"/>
<evidence type="ECO:0000313" key="3">
    <source>
        <dbReference type="Proteomes" id="UP001268577"/>
    </source>
</evidence>
<feature type="compositionally biased region" description="Basic and acidic residues" evidence="1">
    <location>
        <begin position="41"/>
        <end position="52"/>
    </location>
</feature>
<evidence type="ECO:0000313" key="2">
    <source>
        <dbReference type="EMBL" id="MDT2835188.1"/>
    </source>
</evidence>
<proteinExistence type="predicted"/>
<dbReference type="EMBL" id="JARQBZ010000042">
    <property type="protein sequence ID" value="MDT2835188.1"/>
    <property type="molecule type" value="Genomic_DNA"/>
</dbReference>
<sequence length="58" mass="6737">MMFSFGNSLDDLAKIKMEQAMDKNVRSKAGRQRPRNPQKKQTLERWQKERGGTKIGTI</sequence>
<reference evidence="2" key="1">
    <citation type="submission" date="2023-03" db="EMBL/GenBank/DDBJ databases">
        <authorList>
            <person name="Shen W."/>
            <person name="Cai J."/>
        </authorList>
    </citation>
    <scope>NUCLEOTIDE SEQUENCE</scope>
    <source>
        <strain evidence="2">P96-3</strain>
    </source>
</reference>
<accession>A0AAW8U6L9</accession>